<dbReference type="Pfam" id="PF13362">
    <property type="entry name" value="Toprim_3"/>
    <property type="match status" value="1"/>
</dbReference>
<accession>A0A5R9J0U9</accession>
<reference evidence="2 3" key="1">
    <citation type="submission" date="2019-05" db="EMBL/GenBank/DDBJ databases">
        <authorList>
            <person name="Pankratov T."/>
            <person name="Grouzdev D."/>
        </authorList>
    </citation>
    <scope>NUCLEOTIDE SEQUENCE [LARGE SCALE GENOMIC DNA]</scope>
    <source>
        <strain evidence="2 3">KEBCLARHB70R</strain>
    </source>
</reference>
<gene>
    <name evidence="2" type="ORF">FE263_21070</name>
</gene>
<evidence type="ECO:0000313" key="2">
    <source>
        <dbReference type="EMBL" id="TLU70579.1"/>
    </source>
</evidence>
<dbReference type="InterPro" id="IPR006171">
    <property type="entry name" value="TOPRIM_dom"/>
</dbReference>
<dbReference type="Proteomes" id="UP000305654">
    <property type="component" value="Unassembled WGS sequence"/>
</dbReference>
<dbReference type="EMBL" id="VCDI01000013">
    <property type="protein sequence ID" value="TLU70579.1"/>
    <property type="molecule type" value="Genomic_DNA"/>
</dbReference>
<organism evidence="2 3">
    <name type="scientific">Lichenicoccus roseus</name>
    <dbReference type="NCBI Taxonomy" id="2683649"/>
    <lineage>
        <taxon>Bacteria</taxon>
        <taxon>Pseudomonadati</taxon>
        <taxon>Pseudomonadota</taxon>
        <taxon>Alphaproteobacteria</taxon>
        <taxon>Acetobacterales</taxon>
        <taxon>Acetobacteraceae</taxon>
        <taxon>Lichenicoccus</taxon>
    </lineage>
</organism>
<keyword evidence="3" id="KW-1185">Reference proteome</keyword>
<feature type="domain" description="Toprim" evidence="1">
    <location>
        <begin position="25"/>
        <end position="113"/>
    </location>
</feature>
<dbReference type="OrthoDB" id="9811157at2"/>
<proteinExistence type="predicted"/>
<evidence type="ECO:0000259" key="1">
    <source>
        <dbReference type="Pfam" id="PF13362"/>
    </source>
</evidence>
<protein>
    <recommendedName>
        <fullName evidence="1">Toprim domain-containing protein</fullName>
    </recommendedName>
</protein>
<sequence length="117" mass="12212">MVNHIAAASGIPNDSSWTVSALAGLGIAEGIETALSVGQRVFPVDMWATASCGAMERLPVYPCVGTLHIFADRDPAEHGIKAARACAARWVKAGTDVRIVQPKAAGDWNDVAKEIAA</sequence>
<name>A0A5R9J0U9_9PROT</name>
<dbReference type="AlphaFoldDB" id="A0A5R9J0U9"/>
<comment type="caution">
    <text evidence="2">The sequence shown here is derived from an EMBL/GenBank/DDBJ whole genome shotgun (WGS) entry which is preliminary data.</text>
</comment>
<evidence type="ECO:0000313" key="3">
    <source>
        <dbReference type="Proteomes" id="UP000305654"/>
    </source>
</evidence>